<dbReference type="Proteomes" id="UP000683360">
    <property type="component" value="Unassembled WGS sequence"/>
</dbReference>
<name>A0A8S3SS29_MYTED</name>
<comment type="caution">
    <text evidence="1">The sequence shown here is derived from an EMBL/GenBank/DDBJ whole genome shotgun (WGS) entry which is preliminary data.</text>
</comment>
<evidence type="ECO:0000313" key="1">
    <source>
        <dbReference type="EMBL" id="CAG2221552.1"/>
    </source>
</evidence>
<protein>
    <submittedName>
        <fullName evidence="1">Uncharacterized protein</fullName>
    </submittedName>
</protein>
<dbReference type="EMBL" id="CAJPWZ010001683">
    <property type="protein sequence ID" value="CAG2221552.1"/>
    <property type="molecule type" value="Genomic_DNA"/>
</dbReference>
<proteinExistence type="predicted"/>
<gene>
    <name evidence="1" type="ORF">MEDL_34947</name>
</gene>
<accession>A0A8S3SS29</accession>
<sequence>MKKMKDDINKLRIDSLPQFPKISFQSKAVTEDDIIHLLGSYTISGCSPVKEKNINNMDGYIDVHTVGKFRKEIKLIINCDYGPYTLDT</sequence>
<evidence type="ECO:0000313" key="2">
    <source>
        <dbReference type="Proteomes" id="UP000683360"/>
    </source>
</evidence>
<dbReference type="AlphaFoldDB" id="A0A8S3SS29"/>
<organism evidence="1 2">
    <name type="scientific">Mytilus edulis</name>
    <name type="common">Blue mussel</name>
    <dbReference type="NCBI Taxonomy" id="6550"/>
    <lineage>
        <taxon>Eukaryota</taxon>
        <taxon>Metazoa</taxon>
        <taxon>Spiralia</taxon>
        <taxon>Lophotrochozoa</taxon>
        <taxon>Mollusca</taxon>
        <taxon>Bivalvia</taxon>
        <taxon>Autobranchia</taxon>
        <taxon>Pteriomorphia</taxon>
        <taxon>Mytilida</taxon>
        <taxon>Mytiloidea</taxon>
        <taxon>Mytilidae</taxon>
        <taxon>Mytilinae</taxon>
        <taxon>Mytilus</taxon>
    </lineage>
</organism>
<reference evidence="1" key="1">
    <citation type="submission" date="2021-03" db="EMBL/GenBank/DDBJ databases">
        <authorList>
            <person name="Bekaert M."/>
        </authorList>
    </citation>
    <scope>NUCLEOTIDE SEQUENCE</scope>
</reference>
<keyword evidence="2" id="KW-1185">Reference proteome</keyword>